<name>A0A2Z7A6V4_9LAMI</name>
<evidence type="ECO:0000256" key="5">
    <source>
        <dbReference type="ARBA" id="ARBA00022737"/>
    </source>
</evidence>
<dbReference type="Proteomes" id="UP000250235">
    <property type="component" value="Unassembled WGS sequence"/>
</dbReference>
<dbReference type="InterPro" id="IPR011989">
    <property type="entry name" value="ARM-like"/>
</dbReference>
<reference evidence="8 9" key="1">
    <citation type="journal article" date="2015" name="Proc. Natl. Acad. Sci. U.S.A.">
        <title>The resurrection genome of Boea hygrometrica: A blueprint for survival of dehydration.</title>
        <authorList>
            <person name="Xiao L."/>
            <person name="Yang G."/>
            <person name="Zhang L."/>
            <person name="Yang X."/>
            <person name="Zhao S."/>
            <person name="Ji Z."/>
            <person name="Zhou Q."/>
            <person name="Hu M."/>
            <person name="Wang Y."/>
            <person name="Chen M."/>
            <person name="Xu Y."/>
            <person name="Jin H."/>
            <person name="Xiao X."/>
            <person name="Hu G."/>
            <person name="Bao F."/>
            <person name="Hu Y."/>
            <person name="Wan P."/>
            <person name="Li L."/>
            <person name="Deng X."/>
            <person name="Kuang T."/>
            <person name="Xiang C."/>
            <person name="Zhu J.K."/>
            <person name="Oliver M.J."/>
            <person name="He Y."/>
        </authorList>
    </citation>
    <scope>NUCLEOTIDE SEQUENCE [LARGE SCALE GENOMIC DNA]</scope>
    <source>
        <strain evidence="9">cv. XS01</strain>
    </source>
</reference>
<dbReference type="EMBL" id="KV018450">
    <property type="protein sequence ID" value="KZV17206.1"/>
    <property type="molecule type" value="Genomic_DNA"/>
</dbReference>
<evidence type="ECO:0000256" key="1">
    <source>
        <dbReference type="ARBA" id="ARBA00004496"/>
    </source>
</evidence>
<evidence type="ECO:0000313" key="9">
    <source>
        <dbReference type="Proteomes" id="UP000250235"/>
    </source>
</evidence>
<sequence>MTMEVTQVLLSAQSVDSTLRKHAEETLKQFQEKNLPGFLFSLSGELASEEKPVESRKLAGLVLKNALDAKEQNRKYELVQRWLSLEASVKSQIKACLLQTLSSPVSDARSTASQVIAKVAGIELPHKQWPELIGSLLSNIHQAAFHVKQATLETLGYICEEVSPDVVDQDQVNKILTAVVQGMNADEGTTEVRLAATRALYNALGFAQANFSNDMERDYIMRVVCEATLSPEVKIRQAAFECLVSIGSTYYDKLSPYIQDIFNITSKAVREDQEPVALQAIEFWSSICDEEIDILEEYGGDFTADSDVPCYYFIKQALSALVPLLLETLLKQEEDQDQDEGAWNLAMAGGTCLGLVTRAVGDDIVPLVMPFIEENITKGDWRQREAATYAFGSILEGPSPDKLTPIVNVALSFMLTALTKDPNSHVKDTTAWTLGRIFEFLHDSTMVTPIITLTNCQQIITVLLQSMNDTPNVAEKACGALYFLAQGYEDVGSTSPLAPYFQEIVRSLLNVTHREDASESRLRTAAYETLNEVVRCSTDETAHLLLELVQVLMTELHKTVGAQKLSSDEREKQNELQGLLCGCLQVIIQKLGASESTKYAFMQFSDQIMNLFLQVFACRSATVHEEAMLAIGALAYAVGPNFAKYMPDFYKYLEMGLQNFEEYQVCAVTVGVVGDICRALEDMVLSFCDGIMTQLLKDLSSNQLHRSVKPPIFSCFGDIALAIGDNFEKYLMYSMPMLQSAAELSARPSGFDDEMLEYTNLLRNGILEAYSGIFQGFKNSPKTQLLIPYVPNILQFLDSIYMEKDMDDVVMKTAIGVLGDLADTLGSTAGSLIQQSLASKDFLNECLSSEDHLIKESAEWARMAINRAISV</sequence>
<evidence type="ECO:0000256" key="3">
    <source>
        <dbReference type="ARBA" id="ARBA00022448"/>
    </source>
</evidence>
<proteinExistence type="inferred from homology"/>
<dbReference type="InterPro" id="IPR058584">
    <property type="entry name" value="IMB1_TNPO1-like_TPR"/>
</dbReference>
<organism evidence="8 9">
    <name type="scientific">Dorcoceras hygrometricum</name>
    <dbReference type="NCBI Taxonomy" id="472368"/>
    <lineage>
        <taxon>Eukaryota</taxon>
        <taxon>Viridiplantae</taxon>
        <taxon>Streptophyta</taxon>
        <taxon>Embryophyta</taxon>
        <taxon>Tracheophyta</taxon>
        <taxon>Spermatophyta</taxon>
        <taxon>Magnoliopsida</taxon>
        <taxon>eudicotyledons</taxon>
        <taxon>Gunneridae</taxon>
        <taxon>Pentapetalae</taxon>
        <taxon>asterids</taxon>
        <taxon>lamiids</taxon>
        <taxon>Lamiales</taxon>
        <taxon>Gesneriaceae</taxon>
        <taxon>Didymocarpoideae</taxon>
        <taxon>Trichosporeae</taxon>
        <taxon>Loxocarpinae</taxon>
        <taxon>Dorcoceras</taxon>
    </lineage>
</organism>
<dbReference type="GO" id="GO:0006606">
    <property type="term" value="P:protein import into nucleus"/>
    <property type="evidence" value="ECO:0007669"/>
    <property type="project" value="InterPro"/>
</dbReference>
<accession>A0A2Z7A6V4</accession>
<feature type="domain" description="Importin N-terminal" evidence="7">
    <location>
        <begin position="23"/>
        <end position="103"/>
    </location>
</feature>
<dbReference type="Pfam" id="PF25574">
    <property type="entry name" value="TPR_IMB1"/>
    <property type="match status" value="1"/>
</dbReference>
<dbReference type="Gene3D" id="1.25.10.10">
    <property type="entry name" value="Leucine-rich Repeat Variant"/>
    <property type="match status" value="1"/>
</dbReference>
<evidence type="ECO:0000256" key="2">
    <source>
        <dbReference type="ARBA" id="ARBA00010907"/>
    </source>
</evidence>
<evidence type="ECO:0000256" key="6">
    <source>
        <dbReference type="ARBA" id="ARBA00022927"/>
    </source>
</evidence>
<dbReference type="InterPro" id="IPR040122">
    <property type="entry name" value="Importin_beta"/>
</dbReference>
<dbReference type="InterPro" id="IPR016024">
    <property type="entry name" value="ARM-type_fold"/>
</dbReference>
<keyword evidence="4" id="KW-0963">Cytoplasm</keyword>
<keyword evidence="6" id="KW-0653">Protein transport</keyword>
<dbReference type="SUPFAM" id="SSF48371">
    <property type="entry name" value="ARM repeat"/>
    <property type="match status" value="1"/>
</dbReference>
<keyword evidence="9" id="KW-1185">Reference proteome</keyword>
<dbReference type="PANTHER" id="PTHR10527">
    <property type="entry name" value="IMPORTIN BETA"/>
    <property type="match status" value="1"/>
</dbReference>
<keyword evidence="5" id="KW-0677">Repeat</keyword>
<dbReference type="GO" id="GO:0005737">
    <property type="term" value="C:cytoplasm"/>
    <property type="evidence" value="ECO:0007669"/>
    <property type="project" value="UniProtKB-SubCell"/>
</dbReference>
<dbReference type="AlphaFoldDB" id="A0A2Z7A6V4"/>
<gene>
    <name evidence="8" type="ORF">F511_04007</name>
</gene>
<evidence type="ECO:0000256" key="4">
    <source>
        <dbReference type="ARBA" id="ARBA00022490"/>
    </source>
</evidence>
<evidence type="ECO:0000259" key="7">
    <source>
        <dbReference type="PROSITE" id="PS50166"/>
    </source>
</evidence>
<dbReference type="Pfam" id="PF03810">
    <property type="entry name" value="IBN_N"/>
    <property type="match status" value="1"/>
</dbReference>
<keyword evidence="3" id="KW-0813">Transport</keyword>
<comment type="similarity">
    <text evidence="2">Belongs to the importin beta family. Importin beta-1 subfamily.</text>
</comment>
<evidence type="ECO:0000313" key="8">
    <source>
        <dbReference type="EMBL" id="KZV17206.1"/>
    </source>
</evidence>
<protein>
    <submittedName>
        <fullName evidence="8">Importin subunit beta-1</fullName>
    </submittedName>
</protein>
<dbReference type="FunFam" id="1.25.10.10:FF:000027">
    <property type="entry name" value="Importin subunit beta-1"/>
    <property type="match status" value="1"/>
</dbReference>
<dbReference type="SMART" id="SM00913">
    <property type="entry name" value="IBN_N"/>
    <property type="match status" value="1"/>
</dbReference>
<dbReference type="Pfam" id="PF13513">
    <property type="entry name" value="HEAT_EZ"/>
    <property type="match status" value="1"/>
</dbReference>
<dbReference type="GO" id="GO:0031267">
    <property type="term" value="F:small GTPase binding"/>
    <property type="evidence" value="ECO:0007669"/>
    <property type="project" value="InterPro"/>
</dbReference>
<dbReference type="OrthoDB" id="10263328at2759"/>
<dbReference type="PROSITE" id="PS50166">
    <property type="entry name" value="IMPORTIN_B_NT"/>
    <property type="match status" value="1"/>
</dbReference>
<comment type="subcellular location">
    <subcellularLocation>
        <location evidence="1">Cytoplasm</location>
    </subcellularLocation>
</comment>
<dbReference type="InterPro" id="IPR001494">
    <property type="entry name" value="Importin-beta_N"/>
</dbReference>